<feature type="region of interest" description="Disordered" evidence="1">
    <location>
        <begin position="251"/>
        <end position="301"/>
    </location>
</feature>
<feature type="region of interest" description="Disordered" evidence="1">
    <location>
        <begin position="335"/>
        <end position="379"/>
    </location>
</feature>
<proteinExistence type="predicted"/>
<dbReference type="RefSeq" id="XP_013899241.1">
    <property type="nucleotide sequence ID" value="XM_014043787.1"/>
</dbReference>
<feature type="compositionally biased region" description="Low complexity" evidence="1">
    <location>
        <begin position="174"/>
        <end position="184"/>
    </location>
</feature>
<accession>A0A0D2MHS2</accession>
<feature type="compositionally biased region" description="Low complexity" evidence="1">
    <location>
        <begin position="251"/>
        <end position="265"/>
    </location>
</feature>
<name>A0A0D2MHS2_9CHLO</name>
<dbReference type="Proteomes" id="UP000054498">
    <property type="component" value="Unassembled WGS sequence"/>
</dbReference>
<dbReference type="KEGG" id="mng:MNEG_7743"/>
<evidence type="ECO:0000256" key="1">
    <source>
        <dbReference type="SAM" id="MobiDB-lite"/>
    </source>
</evidence>
<reference evidence="2 3" key="1">
    <citation type="journal article" date="2013" name="BMC Genomics">
        <title>Reconstruction of the lipid metabolism for the microalga Monoraphidium neglectum from its genome sequence reveals characteristics suitable for biofuel production.</title>
        <authorList>
            <person name="Bogen C."/>
            <person name="Al-Dilaimi A."/>
            <person name="Albersmeier A."/>
            <person name="Wichmann J."/>
            <person name="Grundmann M."/>
            <person name="Rupp O."/>
            <person name="Lauersen K.J."/>
            <person name="Blifernez-Klassen O."/>
            <person name="Kalinowski J."/>
            <person name="Goesmann A."/>
            <person name="Mussgnug J.H."/>
            <person name="Kruse O."/>
        </authorList>
    </citation>
    <scope>NUCLEOTIDE SEQUENCE [LARGE SCALE GENOMIC DNA]</scope>
    <source>
        <strain evidence="2 3">SAG 48.87</strain>
    </source>
</reference>
<organism evidence="2 3">
    <name type="scientific">Monoraphidium neglectum</name>
    <dbReference type="NCBI Taxonomy" id="145388"/>
    <lineage>
        <taxon>Eukaryota</taxon>
        <taxon>Viridiplantae</taxon>
        <taxon>Chlorophyta</taxon>
        <taxon>core chlorophytes</taxon>
        <taxon>Chlorophyceae</taxon>
        <taxon>CS clade</taxon>
        <taxon>Sphaeropleales</taxon>
        <taxon>Selenastraceae</taxon>
        <taxon>Monoraphidium</taxon>
    </lineage>
</organism>
<gene>
    <name evidence="2" type="ORF">MNEG_7743</name>
</gene>
<sequence length="408" mass="39477">MQARDKDYLRRTFMGAGRRSSAESGACGASPRAGGGAAAVLSPRFTCGAAGAGGSAGGGAGGDAALLLSPVAECGPAPIRQISGWIFDPDLVVEMRIAAASPSSPRDGAACGGGGAHHHQGLHVSKGGGGGGAPAAAAHHPARISEEGPGGGCDEGDGAQGGGRASGDGGAGGASARAGGSPRGLRARRRSEEALRGPAAASHTYLRPRLSGQLETPRQSGGDAAAELAAAGGDGSFIAMAMSALGRLRLGRSRSSQPGSPRASSNGSWACAAAPETESDRAPLPPARLGRGGGCGDDEAEDACQPLETRALAAATAGEDGDSCGAACASAPIGPHEPQRRQASEAGAPCPVAAAAPLSARRGSQGSQPSFTSSAAPSPRTVAAVFAELPGLRLLRGRSGGSAGAGQQ</sequence>
<keyword evidence="3" id="KW-1185">Reference proteome</keyword>
<feature type="compositionally biased region" description="Low complexity" evidence="1">
    <location>
        <begin position="344"/>
        <end position="360"/>
    </location>
</feature>
<feature type="region of interest" description="Disordered" evidence="1">
    <location>
        <begin position="102"/>
        <end position="225"/>
    </location>
</feature>
<dbReference type="GeneID" id="25740619"/>
<evidence type="ECO:0000313" key="2">
    <source>
        <dbReference type="EMBL" id="KIZ00222.1"/>
    </source>
</evidence>
<dbReference type="AlphaFoldDB" id="A0A0D2MHS2"/>
<protein>
    <submittedName>
        <fullName evidence="2">Uncharacterized protein</fullName>
    </submittedName>
</protein>
<dbReference type="EMBL" id="KK101620">
    <property type="protein sequence ID" value="KIZ00222.1"/>
    <property type="molecule type" value="Genomic_DNA"/>
</dbReference>
<feature type="compositionally biased region" description="Polar residues" evidence="1">
    <location>
        <begin position="362"/>
        <end position="376"/>
    </location>
</feature>
<feature type="compositionally biased region" description="Gly residues" evidence="1">
    <location>
        <begin position="148"/>
        <end position="173"/>
    </location>
</feature>
<evidence type="ECO:0000313" key="3">
    <source>
        <dbReference type="Proteomes" id="UP000054498"/>
    </source>
</evidence>